<protein>
    <recommendedName>
        <fullName evidence="10">Adenylate kinase isoenzyme 6 homolog</fullName>
        <shortName evidence="10">AK6</shortName>
        <ecNumber evidence="10">2.7.4.3</ecNumber>
    </recommendedName>
    <alternativeName>
        <fullName evidence="10">Dual activity adenylate kinase/ATPase</fullName>
        <shortName evidence="10">AK/ATPase</shortName>
    </alternativeName>
</protein>
<comment type="similarity">
    <text evidence="10">Belongs to the adenylate kinase family. AK6 subfamily.</text>
</comment>
<evidence type="ECO:0000256" key="2">
    <source>
        <dbReference type="ARBA" id="ARBA00022490"/>
    </source>
</evidence>
<comment type="subunit">
    <text evidence="10">Monomer and homodimer. Interacts with small ribosomal subunit protein uS11. Not a structural component of 43S pre-ribosomes, but transiently interacts with them by binding to uS11.</text>
</comment>
<dbReference type="GO" id="GO:0004017">
    <property type="term" value="F:AMP kinase activity"/>
    <property type="evidence" value="ECO:0007669"/>
    <property type="project" value="UniProtKB-UniRule"/>
</dbReference>
<feature type="region of interest" description="LID" evidence="10">
    <location>
        <begin position="113"/>
        <end position="123"/>
    </location>
</feature>
<keyword evidence="7 10" id="KW-0418">Kinase</keyword>
<reference evidence="11" key="2">
    <citation type="submission" date="2023-03" db="EMBL/GenBank/DDBJ databases">
        <authorList>
            <person name="Inwood S.N."/>
            <person name="Skelly J.G."/>
            <person name="Guhlin J."/>
            <person name="Harrop T.W.R."/>
            <person name="Goldson S.G."/>
            <person name="Dearden P.K."/>
        </authorList>
    </citation>
    <scope>NUCLEOTIDE SEQUENCE</scope>
    <source>
        <strain evidence="11">Irish</strain>
        <tissue evidence="11">Whole body</tissue>
    </source>
</reference>
<keyword evidence="2 10" id="KW-0963">Cytoplasm</keyword>
<feature type="binding site" evidence="10">
    <location>
        <position position="23"/>
    </location>
    <ligand>
        <name>ATP</name>
        <dbReference type="ChEBI" id="CHEBI:30616"/>
    </ligand>
</feature>
<reference evidence="11" key="1">
    <citation type="journal article" date="2023" name="bioRxiv">
        <title>Scaffold-level genome assemblies of two parasitoid biocontrol wasps reveal the parthenogenesis mechanism and an associated novel virus.</title>
        <authorList>
            <person name="Inwood S."/>
            <person name="Skelly J."/>
            <person name="Guhlin J."/>
            <person name="Harrop T."/>
            <person name="Goldson S."/>
            <person name="Dearden P."/>
        </authorList>
    </citation>
    <scope>NUCLEOTIDE SEQUENCE</scope>
    <source>
        <strain evidence="11">Irish</strain>
        <tissue evidence="11">Whole body</tissue>
    </source>
</reference>
<dbReference type="GO" id="GO:0005737">
    <property type="term" value="C:cytoplasm"/>
    <property type="evidence" value="ECO:0007669"/>
    <property type="project" value="UniProtKB-SubCell"/>
</dbReference>
<dbReference type="AlphaFoldDB" id="A0AA39FQK9"/>
<evidence type="ECO:0000256" key="4">
    <source>
        <dbReference type="ARBA" id="ARBA00022552"/>
    </source>
</evidence>
<dbReference type="Gene3D" id="3.40.50.300">
    <property type="entry name" value="P-loop containing nucleotide triphosphate hydrolases"/>
    <property type="match status" value="1"/>
</dbReference>
<dbReference type="InterPro" id="IPR020618">
    <property type="entry name" value="Adenyl_kinase_AK6"/>
</dbReference>
<dbReference type="EMBL" id="JAQQBS010000002">
    <property type="protein sequence ID" value="KAK0174007.1"/>
    <property type="molecule type" value="Genomic_DNA"/>
</dbReference>
<evidence type="ECO:0000256" key="6">
    <source>
        <dbReference type="ARBA" id="ARBA00022741"/>
    </source>
</evidence>
<feature type="binding site" evidence="10">
    <location>
        <position position="22"/>
    </location>
    <ligand>
        <name>ATP</name>
        <dbReference type="ChEBI" id="CHEBI:30616"/>
    </ligand>
</feature>
<keyword evidence="9 10" id="KW-0539">Nucleus</keyword>
<accession>A0AA39FQK9</accession>
<gene>
    <name evidence="11" type="ORF">PV328_007127</name>
</gene>
<dbReference type="FunFam" id="3.40.50.300:FF:000372">
    <property type="entry name" value="Adenylate kinase isoenzyme 6 homolog"/>
    <property type="match status" value="1"/>
</dbReference>
<dbReference type="InterPro" id="IPR027417">
    <property type="entry name" value="P-loop_NTPase"/>
</dbReference>
<proteinExistence type="inferred from homology"/>
<evidence type="ECO:0000256" key="5">
    <source>
        <dbReference type="ARBA" id="ARBA00022679"/>
    </source>
</evidence>
<organism evidence="11 12">
    <name type="scientific">Microctonus aethiopoides</name>
    <dbReference type="NCBI Taxonomy" id="144406"/>
    <lineage>
        <taxon>Eukaryota</taxon>
        <taxon>Metazoa</taxon>
        <taxon>Ecdysozoa</taxon>
        <taxon>Arthropoda</taxon>
        <taxon>Hexapoda</taxon>
        <taxon>Insecta</taxon>
        <taxon>Pterygota</taxon>
        <taxon>Neoptera</taxon>
        <taxon>Endopterygota</taxon>
        <taxon>Hymenoptera</taxon>
        <taxon>Apocrita</taxon>
        <taxon>Ichneumonoidea</taxon>
        <taxon>Braconidae</taxon>
        <taxon>Euphorinae</taxon>
        <taxon>Microctonus</taxon>
    </lineage>
</organism>
<name>A0AA39FQK9_9HYME</name>
<keyword evidence="6 10" id="KW-0547">Nucleotide-binding</keyword>
<dbReference type="GO" id="GO:0005524">
    <property type="term" value="F:ATP binding"/>
    <property type="evidence" value="ECO:0007669"/>
    <property type="project" value="UniProtKB-KW"/>
</dbReference>
<comment type="caution">
    <text evidence="11">The sequence shown here is derived from an EMBL/GenBank/DDBJ whole genome shotgun (WGS) entry which is preliminary data.</text>
</comment>
<sequence length="177" mass="20498">MPSVKRTLPNILITGTPGVGKSTMAKQLAEKTNLIWRDVSKLAIENECLEEYDEVYKCPILDEDKLLDCMEEFMSKGGNIVDYHGADFFPKRWFDIVFVLQTNNTVLYDRLTARGYTGKKLEDNLQCEIFGTILEETKSSYSKKIIHTLSSNTEEEMEEHINMICKWTEQWINDNKV</sequence>
<keyword evidence="8 10" id="KW-0067">ATP-binding</keyword>
<keyword evidence="12" id="KW-1185">Reference proteome</keyword>
<dbReference type="PANTHER" id="PTHR12595">
    <property type="entry name" value="POS9-ACTIVATING FACTOR FAP7-RELATED"/>
    <property type="match status" value="1"/>
</dbReference>
<keyword evidence="5 10" id="KW-0808">Transferase</keyword>
<dbReference type="GO" id="GO:0042274">
    <property type="term" value="P:ribosomal small subunit biogenesis"/>
    <property type="evidence" value="ECO:0007669"/>
    <property type="project" value="UniProtKB-UniRule"/>
</dbReference>
<dbReference type="Proteomes" id="UP001168990">
    <property type="component" value="Unassembled WGS sequence"/>
</dbReference>
<feature type="binding site" evidence="10">
    <location>
        <position position="20"/>
    </location>
    <ligand>
        <name>ATP</name>
        <dbReference type="ChEBI" id="CHEBI:30616"/>
    </ligand>
</feature>
<evidence type="ECO:0000256" key="1">
    <source>
        <dbReference type="ARBA" id="ARBA00000582"/>
    </source>
</evidence>
<evidence type="ECO:0000256" key="8">
    <source>
        <dbReference type="ARBA" id="ARBA00022840"/>
    </source>
</evidence>
<dbReference type="HAMAP" id="MF_00039">
    <property type="entry name" value="Adenylate_kinase_AK6"/>
    <property type="match status" value="1"/>
</dbReference>
<comment type="subcellular location">
    <subcellularLocation>
        <location evidence="10">Cytoplasm</location>
    </subcellularLocation>
    <subcellularLocation>
        <location evidence="10">Nucleus</location>
    </subcellularLocation>
</comment>
<dbReference type="SUPFAM" id="SSF52540">
    <property type="entry name" value="P-loop containing nucleoside triphosphate hydrolases"/>
    <property type="match status" value="1"/>
</dbReference>
<dbReference type="GO" id="GO:0016887">
    <property type="term" value="F:ATP hydrolysis activity"/>
    <property type="evidence" value="ECO:0007669"/>
    <property type="project" value="UniProtKB-UniRule"/>
</dbReference>
<evidence type="ECO:0000256" key="10">
    <source>
        <dbReference type="HAMAP-Rule" id="MF_03173"/>
    </source>
</evidence>
<evidence type="ECO:0000256" key="3">
    <source>
        <dbReference type="ARBA" id="ARBA00022517"/>
    </source>
</evidence>
<dbReference type="EC" id="2.7.4.3" evidence="10"/>
<feature type="region of interest" description="NMPbind" evidence="10">
    <location>
        <begin position="38"/>
        <end position="61"/>
    </location>
</feature>
<feature type="binding site" evidence="10">
    <location>
        <position position="18"/>
    </location>
    <ligand>
        <name>ATP</name>
        <dbReference type="ChEBI" id="CHEBI:30616"/>
    </ligand>
</feature>
<keyword evidence="3 10" id="KW-0690">Ribosome biogenesis</keyword>
<comment type="catalytic activity">
    <reaction evidence="1 10">
        <text>AMP + ATP = 2 ADP</text>
        <dbReference type="Rhea" id="RHEA:12973"/>
        <dbReference type="ChEBI" id="CHEBI:30616"/>
        <dbReference type="ChEBI" id="CHEBI:456215"/>
        <dbReference type="ChEBI" id="CHEBI:456216"/>
        <dbReference type="EC" id="2.7.4.3"/>
    </reaction>
</comment>
<dbReference type="GO" id="GO:0006364">
    <property type="term" value="P:rRNA processing"/>
    <property type="evidence" value="ECO:0007669"/>
    <property type="project" value="UniProtKB-KW"/>
</dbReference>
<evidence type="ECO:0000313" key="12">
    <source>
        <dbReference type="Proteomes" id="UP001168990"/>
    </source>
</evidence>
<keyword evidence="4 10" id="KW-0698">rRNA processing</keyword>
<feature type="binding site" evidence="10">
    <location>
        <position position="21"/>
    </location>
    <ligand>
        <name>ATP</name>
        <dbReference type="ChEBI" id="CHEBI:30616"/>
    </ligand>
</feature>
<evidence type="ECO:0000256" key="9">
    <source>
        <dbReference type="ARBA" id="ARBA00023242"/>
    </source>
</evidence>
<comment type="caution">
    <text evidence="10">Lacks conserved residue(s) required for the propagation of feature annotation.</text>
</comment>
<evidence type="ECO:0000313" key="11">
    <source>
        <dbReference type="EMBL" id="KAK0174007.1"/>
    </source>
</evidence>
<feature type="binding site" evidence="10">
    <location>
        <position position="114"/>
    </location>
    <ligand>
        <name>ATP</name>
        <dbReference type="ChEBI" id="CHEBI:30616"/>
    </ligand>
</feature>
<dbReference type="GO" id="GO:0005634">
    <property type="term" value="C:nucleus"/>
    <property type="evidence" value="ECO:0007669"/>
    <property type="project" value="UniProtKB-SubCell"/>
</dbReference>
<comment type="catalytic activity">
    <reaction evidence="10">
        <text>ATP + H2O = ADP + phosphate + H(+)</text>
        <dbReference type="Rhea" id="RHEA:13065"/>
        <dbReference type="ChEBI" id="CHEBI:15377"/>
        <dbReference type="ChEBI" id="CHEBI:15378"/>
        <dbReference type="ChEBI" id="CHEBI:30616"/>
        <dbReference type="ChEBI" id="CHEBI:43474"/>
        <dbReference type="ChEBI" id="CHEBI:456216"/>
    </reaction>
</comment>
<comment type="function">
    <text evidence="10">Broad-specificity nucleoside monophosphate (NMP) kinase that catalyzes the reversible transfer of the terminal phosphate group between nucleoside triphosphates and monophosphates. Has also ATPase activity. Involved in the late cytoplasmic maturation steps of the 40S ribosomal particles, specifically 18S rRNA maturation. While NMP activity is not required for ribosome maturation, ATPase activity is. Associates transiently with small ribosomal subunit protein uS11. ATP hydrolysis breaks the interaction with uS11. May temporarily remove uS11 from the ribosome to enable a conformational change of the ribosomal RNA that is needed for the final maturation step of the small ribosomal subunit. Its NMP activity may have a role in nuclear energy homeostasis.</text>
</comment>
<evidence type="ECO:0000256" key="7">
    <source>
        <dbReference type="ARBA" id="ARBA00022777"/>
    </source>
</evidence>
<dbReference type="Pfam" id="PF13238">
    <property type="entry name" value="AAA_18"/>
    <property type="match status" value="1"/>
</dbReference>
<dbReference type="PANTHER" id="PTHR12595:SF0">
    <property type="entry name" value="ADENYLATE KINASE ISOENZYME 6"/>
    <property type="match status" value="1"/>
</dbReference>